<feature type="domain" description="Serine aminopeptidase S33" evidence="1">
    <location>
        <begin position="66"/>
        <end position="232"/>
    </location>
</feature>
<protein>
    <submittedName>
        <fullName evidence="2">Caffeoylshikimate esterase</fullName>
    </submittedName>
</protein>
<dbReference type="EMBL" id="JBANAX010000334">
    <property type="protein sequence ID" value="KAL1213719.1"/>
    <property type="molecule type" value="Genomic_DNA"/>
</dbReference>
<accession>A0ABD1BA20</accession>
<organism evidence="2 3">
    <name type="scientific">Cardamine amara subsp. amara</name>
    <dbReference type="NCBI Taxonomy" id="228776"/>
    <lineage>
        <taxon>Eukaryota</taxon>
        <taxon>Viridiplantae</taxon>
        <taxon>Streptophyta</taxon>
        <taxon>Embryophyta</taxon>
        <taxon>Tracheophyta</taxon>
        <taxon>Spermatophyta</taxon>
        <taxon>Magnoliopsida</taxon>
        <taxon>eudicotyledons</taxon>
        <taxon>Gunneridae</taxon>
        <taxon>Pentapetalae</taxon>
        <taxon>rosids</taxon>
        <taxon>malvids</taxon>
        <taxon>Brassicales</taxon>
        <taxon>Brassicaceae</taxon>
        <taxon>Cardamineae</taxon>
        <taxon>Cardamine</taxon>
    </lineage>
</organism>
<evidence type="ECO:0000313" key="2">
    <source>
        <dbReference type="EMBL" id="KAL1213719.1"/>
    </source>
</evidence>
<evidence type="ECO:0000313" key="3">
    <source>
        <dbReference type="Proteomes" id="UP001558713"/>
    </source>
</evidence>
<dbReference type="InterPro" id="IPR022742">
    <property type="entry name" value="Hydrolase_4"/>
</dbReference>
<comment type="caution">
    <text evidence="2">The sequence shown here is derived from an EMBL/GenBank/DDBJ whole genome shotgun (WGS) entry which is preliminary data.</text>
</comment>
<dbReference type="SUPFAM" id="SSF53474">
    <property type="entry name" value="alpha/beta-Hydrolases"/>
    <property type="match status" value="1"/>
</dbReference>
<gene>
    <name evidence="2" type="ORF">V5N11_018411</name>
</gene>
<evidence type="ECO:0000259" key="1">
    <source>
        <dbReference type="Pfam" id="PF12146"/>
    </source>
</evidence>
<reference evidence="2 3" key="1">
    <citation type="submission" date="2024-04" db="EMBL/GenBank/DDBJ databases">
        <title>Genome assembly C_amara_ONT_v2.</title>
        <authorList>
            <person name="Yant L."/>
            <person name="Moore C."/>
            <person name="Slenker M."/>
        </authorList>
    </citation>
    <scope>NUCLEOTIDE SEQUENCE [LARGE SCALE GENOMIC DNA]</scope>
    <source>
        <tissue evidence="2">Leaf</tissue>
    </source>
</reference>
<dbReference type="InterPro" id="IPR051044">
    <property type="entry name" value="MAG_DAG_Lipase"/>
</dbReference>
<dbReference type="PANTHER" id="PTHR11614">
    <property type="entry name" value="PHOSPHOLIPASE-RELATED"/>
    <property type="match status" value="1"/>
</dbReference>
<dbReference type="InterPro" id="IPR029058">
    <property type="entry name" value="AB_hydrolase_fold"/>
</dbReference>
<dbReference type="Gene3D" id="3.40.50.1820">
    <property type="entry name" value="alpha/beta hydrolase"/>
    <property type="match status" value="1"/>
</dbReference>
<dbReference type="Proteomes" id="UP001558713">
    <property type="component" value="Unassembled WGS sequence"/>
</dbReference>
<name>A0ABD1BA20_CARAN</name>
<proteinExistence type="predicted"/>
<dbReference type="Pfam" id="PF12146">
    <property type="entry name" value="Hydrolase_4"/>
    <property type="match status" value="1"/>
</dbReference>
<keyword evidence="3" id="KW-1185">Reference proteome</keyword>
<dbReference type="AlphaFoldDB" id="A0ABD1BA20"/>
<sequence>MAMQLIAAPPLKILHLSLQKKVLVCMELNMKDMEDQVASLYTLMTSIFSSMMSLHISPKYLKWEITQKKKKFLMGESMGGAVVLLLHRKKPEFWDGGILIAPMCKIAEEMKPSRMVISMINMVTNLIPSWKSIISGPDIINNAFKLPQKRQEIRENPNCYNGRPRMKTMSELYRVSLDLENRLNEVTIPFIVLHGEDDKVTDKEVSKLLYEVATSNDKTLKLYPEMWHSLLFGEPPENSDIVFNDIVQWMQTRITTLQVKAANDEAKTQI</sequence>